<dbReference type="Proteomes" id="UP001054902">
    <property type="component" value="Unassembled WGS sequence"/>
</dbReference>
<gene>
    <name evidence="2" type="ORF">CTEN210_01770</name>
</gene>
<keyword evidence="3" id="KW-1185">Reference proteome</keyword>
<accession>A0AAD3CGB1</accession>
<evidence type="ECO:0000313" key="2">
    <source>
        <dbReference type="EMBL" id="GFH45296.1"/>
    </source>
</evidence>
<dbReference type="AlphaFoldDB" id="A0AAD3CGB1"/>
<evidence type="ECO:0000256" key="1">
    <source>
        <dbReference type="SAM" id="MobiDB-lite"/>
    </source>
</evidence>
<feature type="region of interest" description="Disordered" evidence="1">
    <location>
        <begin position="216"/>
        <end position="257"/>
    </location>
</feature>
<reference evidence="2 3" key="1">
    <citation type="journal article" date="2021" name="Sci. Rep.">
        <title>The genome of the diatom Chaetoceros tenuissimus carries an ancient integrated fragment of an extant virus.</title>
        <authorList>
            <person name="Hongo Y."/>
            <person name="Kimura K."/>
            <person name="Takaki Y."/>
            <person name="Yoshida Y."/>
            <person name="Baba S."/>
            <person name="Kobayashi G."/>
            <person name="Nagasaki K."/>
            <person name="Hano T."/>
            <person name="Tomaru Y."/>
        </authorList>
    </citation>
    <scope>NUCLEOTIDE SEQUENCE [LARGE SCALE GENOMIC DNA]</scope>
    <source>
        <strain evidence="2 3">NIES-3715</strain>
    </source>
</reference>
<organism evidence="2 3">
    <name type="scientific">Chaetoceros tenuissimus</name>
    <dbReference type="NCBI Taxonomy" id="426638"/>
    <lineage>
        <taxon>Eukaryota</taxon>
        <taxon>Sar</taxon>
        <taxon>Stramenopiles</taxon>
        <taxon>Ochrophyta</taxon>
        <taxon>Bacillariophyta</taxon>
        <taxon>Coscinodiscophyceae</taxon>
        <taxon>Chaetocerotophycidae</taxon>
        <taxon>Chaetocerotales</taxon>
        <taxon>Chaetocerotaceae</taxon>
        <taxon>Chaetoceros</taxon>
    </lineage>
</organism>
<proteinExistence type="predicted"/>
<protein>
    <submittedName>
        <fullName evidence="2">Uncharacterized protein</fullName>
    </submittedName>
</protein>
<sequence>MEFRNKNICIHGVGGYIRVVGFPKMNNNGPDNHQLGIRTEQFERYRPTCGNYRRSFFAHSVFQVVPLEDYDGSHERKVAFRVLKNTELTNPAKFLTLPLYGDEYMNKMASTLAESAPDLLPELIPTILEYIVAGETDQTNFEGAGFNYTPMIAKVGERRGEPGPSQIFTLHPQPGNNRFGVKSICGKYWRSQHWTGTVSQSEHCLGDETWTISLHPSPREMARIESSSSDSSESFSDDSSSDEDSDRDESMSSSESS</sequence>
<name>A0AAD3CGB1_9STRA</name>
<dbReference type="EMBL" id="BLLK01000020">
    <property type="protein sequence ID" value="GFH45296.1"/>
    <property type="molecule type" value="Genomic_DNA"/>
</dbReference>
<feature type="compositionally biased region" description="Acidic residues" evidence="1">
    <location>
        <begin position="235"/>
        <end position="247"/>
    </location>
</feature>
<feature type="compositionally biased region" description="Low complexity" evidence="1">
    <location>
        <begin position="225"/>
        <end position="234"/>
    </location>
</feature>
<evidence type="ECO:0000313" key="3">
    <source>
        <dbReference type="Proteomes" id="UP001054902"/>
    </source>
</evidence>
<comment type="caution">
    <text evidence="2">The sequence shown here is derived from an EMBL/GenBank/DDBJ whole genome shotgun (WGS) entry which is preliminary data.</text>
</comment>